<dbReference type="InterPro" id="IPR000771">
    <property type="entry name" value="FBA_II"/>
</dbReference>
<dbReference type="Pfam" id="PF01116">
    <property type="entry name" value="F_bP_aldolase"/>
    <property type="match status" value="1"/>
</dbReference>
<dbReference type="RefSeq" id="WP_013013557.1">
    <property type="nucleotide sequence ID" value="NC_013946.1"/>
</dbReference>
<feature type="binding site" evidence="2">
    <location>
        <position position="134"/>
    </location>
    <ligand>
        <name>Zn(2+)</name>
        <dbReference type="ChEBI" id="CHEBI:29105"/>
        <label>2</label>
    </ligand>
</feature>
<evidence type="ECO:0000256" key="1">
    <source>
        <dbReference type="PIRSR" id="PIRSR001359-1"/>
    </source>
</evidence>
<dbReference type="NCBIfam" id="TIGR00167">
    <property type="entry name" value="cbbA"/>
    <property type="match status" value="1"/>
</dbReference>
<feature type="binding site" evidence="2">
    <location>
        <position position="104"/>
    </location>
    <ligand>
        <name>Zn(2+)</name>
        <dbReference type="ChEBI" id="CHEBI:29105"/>
        <label>2</label>
    </ligand>
</feature>
<reference evidence="3 4" key="1">
    <citation type="journal article" date="2010" name="Stand. Genomic Sci.">
        <title>Complete genome sequence of Meiothermus ruber type strain (21).</title>
        <authorList>
            <person name="Tindall B.J."/>
            <person name="Sikorski J."/>
            <person name="Lucas S."/>
            <person name="Goltsman E."/>
            <person name="Copeland A."/>
            <person name="Glavina Del Rio T."/>
            <person name="Nolan M."/>
            <person name="Tice H."/>
            <person name="Cheng J.F."/>
            <person name="Han C."/>
            <person name="Pitluck S."/>
            <person name="Liolios K."/>
            <person name="Ivanova N."/>
            <person name="Mavromatis K."/>
            <person name="Ovchinnikova G."/>
            <person name="Pati A."/>
            <person name="Fahnrich R."/>
            <person name="Goodwin L."/>
            <person name="Chen A."/>
            <person name="Palaniappan K."/>
            <person name="Land M."/>
            <person name="Hauser L."/>
            <person name="Chang Y.J."/>
            <person name="Jeffries C.D."/>
            <person name="Rohde M."/>
            <person name="Goker M."/>
            <person name="Woyke T."/>
            <person name="Bristow J."/>
            <person name="Eisen J.A."/>
            <person name="Markowitz V."/>
            <person name="Hugenholtz P."/>
            <person name="Kyrpides N.C."/>
            <person name="Klenk H.P."/>
            <person name="Lapidus A."/>
        </authorList>
    </citation>
    <scope>NUCLEOTIDE SEQUENCE [LARGE SCALE GENOMIC DNA]</scope>
    <source>
        <strain evidence="4">ATCC 35948 / DSM 1279 / VKM B-1258 / 21</strain>
    </source>
</reference>
<keyword evidence="4" id="KW-1185">Reference proteome</keyword>
<gene>
    <name evidence="3" type="ordered locus">Mrub_1276</name>
</gene>
<dbReference type="EC" id="4.1.2.40" evidence="3"/>
<dbReference type="InterPro" id="IPR013785">
    <property type="entry name" value="Aldolase_TIM"/>
</dbReference>
<dbReference type="KEGG" id="mrb:Mrub_1276"/>
<evidence type="ECO:0000313" key="3">
    <source>
        <dbReference type="EMBL" id="ADD28038.1"/>
    </source>
</evidence>
<evidence type="ECO:0000313" key="4">
    <source>
        <dbReference type="Proteomes" id="UP000006655"/>
    </source>
</evidence>
<keyword evidence="2" id="KW-0479">Metal-binding</keyword>
<dbReference type="Proteomes" id="UP000006655">
    <property type="component" value="Chromosome"/>
</dbReference>
<keyword evidence="2" id="KW-0862">Zinc</keyword>
<dbReference type="PANTHER" id="PTHR30304:SF0">
    <property type="entry name" value="D-TAGATOSE-1,6-BISPHOSPHATE ALDOLASE SUBUNIT GATY-RELATED"/>
    <property type="match status" value="1"/>
</dbReference>
<protein>
    <submittedName>
        <fullName evidence="3">Ketose-bisphosphate aldolase</fullName>
        <ecNumber evidence="3">4.1.2.40</ecNumber>
    </submittedName>
</protein>
<dbReference type="InterPro" id="IPR050246">
    <property type="entry name" value="Class_II_FBP_aldolase"/>
</dbReference>
<dbReference type="GO" id="GO:0008270">
    <property type="term" value="F:zinc ion binding"/>
    <property type="evidence" value="ECO:0007669"/>
    <property type="project" value="InterPro"/>
</dbReference>
<dbReference type="GO" id="GO:0005975">
    <property type="term" value="P:carbohydrate metabolic process"/>
    <property type="evidence" value="ECO:0007669"/>
    <property type="project" value="InterPro"/>
</dbReference>
<dbReference type="AlphaFoldDB" id="A0A806CWW8"/>
<keyword evidence="3" id="KW-0456">Lyase</keyword>
<evidence type="ECO:0000256" key="2">
    <source>
        <dbReference type="PIRSR" id="PIRSR001359-3"/>
    </source>
</evidence>
<organism evidence="3 4">
    <name type="scientific">Meiothermus ruber (strain ATCC 35948 / DSM 1279 / VKM B-1258 / 21)</name>
    <name type="common">Thermus ruber</name>
    <dbReference type="NCBI Taxonomy" id="504728"/>
    <lineage>
        <taxon>Bacteria</taxon>
        <taxon>Thermotogati</taxon>
        <taxon>Deinococcota</taxon>
        <taxon>Deinococci</taxon>
        <taxon>Thermales</taxon>
        <taxon>Thermaceae</taxon>
        <taxon>Meiothermus</taxon>
    </lineage>
</organism>
<dbReference type="OrthoDB" id="9803995at2"/>
<feature type="binding site" evidence="2">
    <location>
        <position position="205"/>
    </location>
    <ligand>
        <name>Zn(2+)</name>
        <dbReference type="ChEBI" id="CHEBI:29105"/>
        <label>1</label>
        <note>catalytic</note>
    </ligand>
</feature>
<feature type="binding site" evidence="2">
    <location>
        <position position="83"/>
    </location>
    <ligand>
        <name>Zn(2+)</name>
        <dbReference type="ChEBI" id="CHEBI:29105"/>
        <label>1</label>
        <note>catalytic</note>
    </ligand>
</feature>
<dbReference type="PROSITE" id="PS00806">
    <property type="entry name" value="ALDOLASE_CLASS_II_2"/>
    <property type="match status" value="1"/>
</dbReference>
<feature type="binding site" evidence="2">
    <location>
        <position position="177"/>
    </location>
    <ligand>
        <name>Zn(2+)</name>
        <dbReference type="ChEBI" id="CHEBI:29105"/>
        <label>1</label>
        <note>catalytic</note>
    </ligand>
</feature>
<feature type="active site" description="Proton donor" evidence="1">
    <location>
        <position position="82"/>
    </location>
</feature>
<accession>A0A806CWW8</accession>
<dbReference type="PIRSF" id="PIRSF001359">
    <property type="entry name" value="F_bP_aldolase_II"/>
    <property type="match status" value="1"/>
</dbReference>
<proteinExistence type="predicted"/>
<dbReference type="GO" id="GO:0009025">
    <property type="term" value="F:tagatose-bisphosphate aldolase activity"/>
    <property type="evidence" value="ECO:0007669"/>
    <property type="project" value="UniProtKB-EC"/>
</dbReference>
<dbReference type="CDD" id="cd00947">
    <property type="entry name" value="TBP_aldolase_IIB"/>
    <property type="match status" value="1"/>
</dbReference>
<dbReference type="Gene3D" id="3.20.20.70">
    <property type="entry name" value="Aldolase class I"/>
    <property type="match status" value="1"/>
</dbReference>
<dbReference type="PANTHER" id="PTHR30304">
    <property type="entry name" value="D-TAGATOSE-1,6-BISPHOSPHATE ALDOLASE"/>
    <property type="match status" value="1"/>
</dbReference>
<name>A0A806CWW8_MEIRD</name>
<comment type="cofactor">
    <cofactor evidence="2">
        <name>Zn(2+)</name>
        <dbReference type="ChEBI" id="CHEBI:29105"/>
    </cofactor>
    <text evidence="2">Binds 2 Zn(2+) ions per subunit. One is catalytic and the other provides a structural contribution.</text>
</comment>
<sequence length="281" mass="29892">MPLVTATEVLKPARAHKYAVGAFNCINLEYVRAVVDTAESLRSPVIVALTTGALGYAGWEALPAAVRAVAEAASTPVVMHLDHGQSLEDIRRALEAGFSSVMIDASHLPLEENILLTREAAQMAHAVGVSLEGELGQIGGKEEEIVSEGLLTDPEMVPYFVEATGLDVLAASFGSIHQKATRDAHLDLPRLERIAAATPLPLVLHGGSGVPNNMLQAAAGRGVAKVNVGTELQRTFARALRNTLQLQPEEWDVRKLLKPSIKAIASVVRERLEVLGSVGRA</sequence>
<dbReference type="EMBL" id="CP001743">
    <property type="protein sequence ID" value="ADD28038.1"/>
    <property type="molecule type" value="Genomic_DNA"/>
</dbReference>
<dbReference type="SUPFAM" id="SSF51569">
    <property type="entry name" value="Aldolase"/>
    <property type="match status" value="1"/>
</dbReference>